<keyword evidence="3" id="KW-1185">Reference proteome</keyword>
<protein>
    <submittedName>
        <fullName evidence="2">Uncharacterized protein</fullName>
    </submittedName>
</protein>
<evidence type="ECO:0000313" key="2">
    <source>
        <dbReference type="EMBL" id="CAD7810453.1"/>
    </source>
</evidence>
<evidence type="ECO:0000313" key="3">
    <source>
        <dbReference type="Proteomes" id="UP000662618"/>
    </source>
</evidence>
<keyword evidence="1" id="KW-0732">Signal</keyword>
<dbReference type="AlphaFoldDB" id="A0A9N8MGQ2"/>
<dbReference type="PROSITE" id="PS51257">
    <property type="entry name" value="PROKAR_LIPOPROTEIN"/>
    <property type="match status" value="1"/>
</dbReference>
<gene>
    <name evidence="2" type="ORF">CHRY9390_02181</name>
</gene>
<feature type="chain" id="PRO_5040455403" evidence="1">
    <location>
        <begin position="24"/>
        <end position="88"/>
    </location>
</feature>
<comment type="caution">
    <text evidence="2">The sequence shown here is derived from an EMBL/GenBank/DDBJ whole genome shotgun (WGS) entry which is preliminary data.</text>
</comment>
<reference evidence="2" key="1">
    <citation type="submission" date="2020-12" db="EMBL/GenBank/DDBJ databases">
        <authorList>
            <person name="Rodrigo-Torres L."/>
            <person name="Arahal R. D."/>
            <person name="Lucena T."/>
        </authorList>
    </citation>
    <scope>NUCLEOTIDE SEQUENCE</scope>
    <source>
        <strain evidence="2">CECT 9390</strain>
    </source>
</reference>
<organism evidence="2 3">
    <name type="scientific">Chryseobacterium aquaeductus</name>
    <dbReference type="NCBI Taxonomy" id="2675056"/>
    <lineage>
        <taxon>Bacteria</taxon>
        <taxon>Pseudomonadati</taxon>
        <taxon>Bacteroidota</taxon>
        <taxon>Flavobacteriia</taxon>
        <taxon>Flavobacteriales</taxon>
        <taxon>Weeksellaceae</taxon>
        <taxon>Chryseobacterium group</taxon>
        <taxon>Chryseobacterium</taxon>
    </lineage>
</organism>
<accession>A0A9N8MGQ2</accession>
<name>A0A9N8MGQ2_9FLAO</name>
<evidence type="ECO:0000256" key="1">
    <source>
        <dbReference type="SAM" id="SignalP"/>
    </source>
</evidence>
<dbReference type="EMBL" id="CAJIMS010000001">
    <property type="protein sequence ID" value="CAD7810453.1"/>
    <property type="molecule type" value="Genomic_DNA"/>
</dbReference>
<proteinExistence type="predicted"/>
<feature type="signal peptide" evidence="1">
    <location>
        <begin position="1"/>
        <end position="23"/>
    </location>
</feature>
<dbReference type="Proteomes" id="UP000662618">
    <property type="component" value="Unassembled WGS sequence"/>
</dbReference>
<sequence length="88" mass="10205">MKKKLFLRLCLMMAVVLSTYSCRQDILQEQETYNNTSAFQLTSKRISLDEAKHKTKLVPAIEQVENNFGDHHKAIFRVELSIMVTAFL</sequence>
<dbReference type="RefSeq" id="WP_162088486.1">
    <property type="nucleotide sequence ID" value="NZ_CAJIMS010000001.1"/>
</dbReference>